<dbReference type="Proteomes" id="UP000431401">
    <property type="component" value="Unassembled WGS sequence"/>
</dbReference>
<dbReference type="PANTHER" id="PTHR43781:SF1">
    <property type="entry name" value="SACCHAROPINE DEHYDROGENASE"/>
    <property type="match status" value="1"/>
</dbReference>
<comment type="caution">
    <text evidence="2">The sequence shown here is derived from an EMBL/GenBank/DDBJ whole genome shotgun (WGS) entry which is preliminary data.</text>
</comment>
<sequence length="366" mass="36943">MPKIVVFGATGYTGRLTAEVLTAQGVSPVLAGRDATALAKLAAGLGGAPTAVADVTDPASVRALLDRGDVLVTTVGPFLRYGGPALAAAISAGAHYIDSTGEGPFIRSVFEHDDRARSAGVALLTAFGFDYVPGNLAAGLALREAPGAVRADIGYFMDHPGASAGTRASIAGMLFEPGFALRGGRLVTERSGAHLRSFDVAGTSRTGVSVPGSEHLALPGAHPDLRDIDVYLGLPRPAAHALRAGSPLTAAVAKVPPLKRGFDGALARIVPGSKGGPGAQSRGRTRSWVVAEARDAAGRTSATVTLAGGDPYDFTAAMLAWSARTALDGGLLGTGALGPVAAFGLDALHTAALDAGWTRRTPTRTG</sequence>
<dbReference type="PANTHER" id="PTHR43781">
    <property type="entry name" value="SACCHAROPINE DEHYDROGENASE"/>
    <property type="match status" value="1"/>
</dbReference>
<evidence type="ECO:0000313" key="3">
    <source>
        <dbReference type="Proteomes" id="UP000431401"/>
    </source>
</evidence>
<proteinExistence type="predicted"/>
<dbReference type="Gene3D" id="3.40.50.720">
    <property type="entry name" value="NAD(P)-binding Rossmann-like Domain"/>
    <property type="match status" value="1"/>
</dbReference>
<dbReference type="RefSeq" id="WP_153342626.1">
    <property type="nucleotide sequence ID" value="NZ_WEGI01000006.1"/>
</dbReference>
<dbReference type="AlphaFoldDB" id="A0A7K0DP14"/>
<dbReference type="OrthoDB" id="9774199at2"/>
<dbReference type="InterPro" id="IPR036291">
    <property type="entry name" value="NAD(P)-bd_dom_sf"/>
</dbReference>
<dbReference type="InterPro" id="IPR005097">
    <property type="entry name" value="Sacchrp_dh_NADP-bd"/>
</dbReference>
<feature type="domain" description="Saccharopine dehydrogenase NADP binding" evidence="1">
    <location>
        <begin position="4"/>
        <end position="120"/>
    </location>
</feature>
<evidence type="ECO:0000259" key="1">
    <source>
        <dbReference type="Pfam" id="PF03435"/>
    </source>
</evidence>
<reference evidence="2 3" key="1">
    <citation type="submission" date="2019-10" db="EMBL/GenBank/DDBJ databases">
        <title>Nocardia macrotermitis sp. nov. and Nocardia aurantia sp. nov., isolated from the gut of fungus growing-termite Macrotermes natalensis.</title>
        <authorList>
            <person name="Benndorf R."/>
            <person name="Schwitalla J."/>
            <person name="Martin K."/>
            <person name="De Beer W."/>
            <person name="Kaster A.-K."/>
            <person name="Vollmers J."/>
            <person name="Poulsen M."/>
            <person name="Beemelmanns C."/>
        </authorList>
    </citation>
    <scope>NUCLEOTIDE SEQUENCE [LARGE SCALE GENOMIC DNA]</scope>
    <source>
        <strain evidence="2 3">RB56</strain>
    </source>
</reference>
<keyword evidence="3" id="KW-1185">Reference proteome</keyword>
<evidence type="ECO:0000313" key="2">
    <source>
        <dbReference type="EMBL" id="MQY27495.1"/>
    </source>
</evidence>
<name>A0A7K0DP14_9NOCA</name>
<organism evidence="2 3">
    <name type="scientific">Nocardia aurantia</name>
    <dbReference type="NCBI Taxonomy" id="2585199"/>
    <lineage>
        <taxon>Bacteria</taxon>
        <taxon>Bacillati</taxon>
        <taxon>Actinomycetota</taxon>
        <taxon>Actinomycetes</taxon>
        <taxon>Mycobacteriales</taxon>
        <taxon>Nocardiaceae</taxon>
        <taxon>Nocardia</taxon>
    </lineage>
</organism>
<dbReference type="SUPFAM" id="SSF51735">
    <property type="entry name" value="NAD(P)-binding Rossmann-fold domains"/>
    <property type="match status" value="1"/>
</dbReference>
<dbReference type="EMBL" id="WEGI01000006">
    <property type="protein sequence ID" value="MQY27495.1"/>
    <property type="molecule type" value="Genomic_DNA"/>
</dbReference>
<protein>
    <recommendedName>
        <fullName evidence="1">Saccharopine dehydrogenase NADP binding domain-containing protein</fullName>
    </recommendedName>
</protein>
<dbReference type="Pfam" id="PF03435">
    <property type="entry name" value="Sacchrp_dh_NADP"/>
    <property type="match status" value="1"/>
</dbReference>
<gene>
    <name evidence="2" type="ORF">NRB56_30780</name>
</gene>
<accession>A0A7K0DP14</accession>